<proteinExistence type="predicted"/>
<evidence type="ECO:0000313" key="2">
    <source>
        <dbReference type="EMBL" id="GAA4954704.1"/>
    </source>
</evidence>
<dbReference type="AlphaFoldDB" id="A0AAV3U6V9"/>
<keyword evidence="1" id="KW-0732">Signal</keyword>
<evidence type="ECO:0000313" key="3">
    <source>
        <dbReference type="Proteomes" id="UP001409585"/>
    </source>
</evidence>
<feature type="signal peptide" evidence="1">
    <location>
        <begin position="1"/>
        <end position="18"/>
    </location>
</feature>
<gene>
    <name evidence="2" type="ORF">GCM10025791_38510</name>
</gene>
<dbReference type="Proteomes" id="UP001409585">
    <property type="component" value="Unassembled WGS sequence"/>
</dbReference>
<protein>
    <recommendedName>
        <fullName evidence="4">Lipoprotein</fullName>
    </recommendedName>
</protein>
<accession>A0AAV3U6V9</accession>
<dbReference type="RefSeq" id="WP_345426308.1">
    <property type="nucleotide sequence ID" value="NZ_AP031496.1"/>
</dbReference>
<dbReference type="PROSITE" id="PS51257">
    <property type="entry name" value="PROKAR_LIPOPROTEIN"/>
    <property type="match status" value="1"/>
</dbReference>
<evidence type="ECO:0008006" key="4">
    <source>
        <dbReference type="Google" id="ProtNLM"/>
    </source>
</evidence>
<evidence type="ECO:0000256" key="1">
    <source>
        <dbReference type="SAM" id="SignalP"/>
    </source>
</evidence>
<feature type="chain" id="PRO_5043326924" description="Lipoprotein" evidence="1">
    <location>
        <begin position="19"/>
        <end position="369"/>
    </location>
</feature>
<comment type="caution">
    <text evidence="2">The sequence shown here is derived from an EMBL/GenBank/DDBJ whole genome shotgun (WGS) entry which is preliminary data.</text>
</comment>
<keyword evidence="3" id="KW-1185">Reference proteome</keyword>
<dbReference type="EMBL" id="BAABLX010000063">
    <property type="protein sequence ID" value="GAA4954704.1"/>
    <property type="molecule type" value="Genomic_DNA"/>
</dbReference>
<reference evidence="3" key="1">
    <citation type="journal article" date="2019" name="Int. J. Syst. Evol. Microbiol.">
        <title>The Global Catalogue of Microorganisms (GCM) 10K type strain sequencing project: providing services to taxonomists for standard genome sequencing and annotation.</title>
        <authorList>
            <consortium name="The Broad Institute Genomics Platform"/>
            <consortium name="The Broad Institute Genome Sequencing Center for Infectious Disease"/>
            <person name="Wu L."/>
            <person name="Ma J."/>
        </authorList>
    </citation>
    <scope>NUCLEOTIDE SEQUENCE [LARGE SCALE GENOMIC DNA]</scope>
    <source>
        <strain evidence="3">JCM 19134</strain>
    </source>
</reference>
<sequence>MLRLLPPCLIASTTLALAACGGGGGSNGNSSNAISNNNLGNNGPGLKTGPEIAQEVAVVSGLLAQTDALGSAGTLPLGSAGKPVLTAFNKARQKIDFQATLDCDEGGQTKLINGSDEYQFSYFTPPSNTRVSYYKMDNQDCVFVYYDEPSLSDANASSVDVTIASDGSFAIGNSNSLGPNYGFTTMGEESGAEYYQEVSEVSAIDGSPVSDSTVYSRMRLETESDDGINIARLWLEMASSTEFYSSELAHLSGQRDITAGTPQFPMEIIHNANTGTMTIDGDYEYRGEDCSVTRAIETTQPLLVSNFTINAASGAFIDGEVVISDSADSVVVQFNGDGSATVELTNGDVIEISAEELGEALSNPPVCEF</sequence>
<name>A0AAV3U6V9_9ALTE</name>
<organism evidence="2 3">
    <name type="scientific">Halioxenophilus aromaticivorans</name>
    <dbReference type="NCBI Taxonomy" id="1306992"/>
    <lineage>
        <taxon>Bacteria</taxon>
        <taxon>Pseudomonadati</taxon>
        <taxon>Pseudomonadota</taxon>
        <taxon>Gammaproteobacteria</taxon>
        <taxon>Alteromonadales</taxon>
        <taxon>Alteromonadaceae</taxon>
        <taxon>Halioxenophilus</taxon>
    </lineage>
</organism>